<dbReference type="EC" id="2.7.7.65" evidence="1"/>
<feature type="transmembrane region" description="Helical" evidence="3">
    <location>
        <begin position="62"/>
        <end position="79"/>
    </location>
</feature>
<feature type="transmembrane region" description="Helical" evidence="3">
    <location>
        <begin position="91"/>
        <end position="114"/>
    </location>
</feature>
<evidence type="ECO:0000256" key="1">
    <source>
        <dbReference type="ARBA" id="ARBA00012528"/>
    </source>
</evidence>
<sequence>MILDRSTLLVVTCVLTFAVGCLFVLSWSQARDTRALATWGLAHLVASAGSGLIALRGVVPDALSIGLANVLILSAYGLLWSGLRLFEGRPALPVAALAGGAAWIVLCLVPSFYASLSARIVVASCLVTLYCALAAREVWRGRDEALVSRYPALALIATCGIVYAVRVPIAILTVPAPGNDLLESPWVVAVCFVSMLFTVGIAFTLITLTKERAEHVQRRAAETDPLTGLLNRRALTERSAAILAHRSRPACLLVFDLDHFKRVNDTYGHEVGDGVLVGFATLARGLLPPEAVLGRLGGEEFACLLPDRSLDEAAAAAGRVRLAMAEIARAQLPGLALGVSVGVAQRPRGRAIGFSALMREADAALYRAKGAGRNRVELARSRPAAAA</sequence>
<dbReference type="RefSeq" id="WP_238276703.1">
    <property type="nucleotide sequence ID" value="NZ_BPQR01000046.1"/>
</dbReference>
<dbReference type="SUPFAM" id="SSF55073">
    <property type="entry name" value="Nucleotide cyclase"/>
    <property type="match status" value="1"/>
</dbReference>
<proteinExistence type="predicted"/>
<dbReference type="InterPro" id="IPR029787">
    <property type="entry name" value="Nucleotide_cyclase"/>
</dbReference>
<organism evidence="5 6">
    <name type="scientific">Methylobacterium jeotgali</name>
    <dbReference type="NCBI Taxonomy" id="381630"/>
    <lineage>
        <taxon>Bacteria</taxon>
        <taxon>Pseudomonadati</taxon>
        <taxon>Pseudomonadota</taxon>
        <taxon>Alphaproteobacteria</taxon>
        <taxon>Hyphomicrobiales</taxon>
        <taxon>Methylobacteriaceae</taxon>
        <taxon>Methylobacterium</taxon>
    </lineage>
</organism>
<dbReference type="PANTHER" id="PTHR45138:SF9">
    <property type="entry name" value="DIGUANYLATE CYCLASE DGCM-RELATED"/>
    <property type="match status" value="1"/>
</dbReference>
<keyword evidence="3" id="KW-1133">Transmembrane helix</keyword>
<keyword evidence="3" id="KW-0812">Transmembrane</keyword>
<dbReference type="Proteomes" id="UP001055102">
    <property type="component" value="Unassembled WGS sequence"/>
</dbReference>
<reference evidence="5" key="2">
    <citation type="submission" date="2021-08" db="EMBL/GenBank/DDBJ databases">
        <authorList>
            <person name="Tani A."/>
            <person name="Ola A."/>
            <person name="Ogura Y."/>
            <person name="Katsura K."/>
            <person name="Hayashi T."/>
        </authorList>
    </citation>
    <scope>NUCLEOTIDE SEQUENCE</scope>
    <source>
        <strain evidence="5">LMG 23639</strain>
    </source>
</reference>
<comment type="caution">
    <text evidence="5">The sequence shown here is derived from an EMBL/GenBank/DDBJ whole genome shotgun (WGS) entry which is preliminary data.</text>
</comment>
<evidence type="ECO:0000313" key="5">
    <source>
        <dbReference type="EMBL" id="GJE07502.1"/>
    </source>
</evidence>
<dbReference type="NCBIfam" id="TIGR00254">
    <property type="entry name" value="GGDEF"/>
    <property type="match status" value="1"/>
</dbReference>
<feature type="transmembrane region" description="Helical" evidence="3">
    <location>
        <begin position="120"/>
        <end position="139"/>
    </location>
</feature>
<feature type="transmembrane region" description="Helical" evidence="3">
    <location>
        <begin position="186"/>
        <end position="209"/>
    </location>
</feature>
<dbReference type="Gene3D" id="3.30.70.270">
    <property type="match status" value="1"/>
</dbReference>
<dbReference type="Pfam" id="PF00990">
    <property type="entry name" value="GGDEF"/>
    <property type="match status" value="1"/>
</dbReference>
<evidence type="ECO:0000256" key="2">
    <source>
        <dbReference type="ARBA" id="ARBA00034247"/>
    </source>
</evidence>
<feature type="transmembrane region" description="Helical" evidence="3">
    <location>
        <begin position="37"/>
        <end position="56"/>
    </location>
</feature>
<comment type="catalytic activity">
    <reaction evidence="2">
        <text>2 GTP = 3',3'-c-di-GMP + 2 diphosphate</text>
        <dbReference type="Rhea" id="RHEA:24898"/>
        <dbReference type="ChEBI" id="CHEBI:33019"/>
        <dbReference type="ChEBI" id="CHEBI:37565"/>
        <dbReference type="ChEBI" id="CHEBI:58805"/>
        <dbReference type="EC" id="2.7.7.65"/>
    </reaction>
</comment>
<dbReference type="SMART" id="SM00267">
    <property type="entry name" value="GGDEF"/>
    <property type="match status" value="1"/>
</dbReference>
<accession>A0ABQ4SWD1</accession>
<evidence type="ECO:0000259" key="4">
    <source>
        <dbReference type="PROSITE" id="PS50887"/>
    </source>
</evidence>
<feature type="transmembrane region" description="Helical" evidence="3">
    <location>
        <begin position="6"/>
        <end position="25"/>
    </location>
</feature>
<feature type="domain" description="GGDEF" evidence="4">
    <location>
        <begin position="248"/>
        <end position="381"/>
    </location>
</feature>
<keyword evidence="6" id="KW-1185">Reference proteome</keyword>
<name>A0ABQ4SWD1_9HYPH</name>
<dbReference type="PROSITE" id="PS50887">
    <property type="entry name" value="GGDEF"/>
    <property type="match status" value="1"/>
</dbReference>
<evidence type="ECO:0000256" key="3">
    <source>
        <dbReference type="SAM" id="Phobius"/>
    </source>
</evidence>
<dbReference type="InterPro" id="IPR000160">
    <property type="entry name" value="GGDEF_dom"/>
</dbReference>
<reference evidence="5" key="1">
    <citation type="journal article" date="2021" name="Front. Microbiol.">
        <title>Comprehensive Comparative Genomics and Phenotyping of Methylobacterium Species.</title>
        <authorList>
            <person name="Alessa O."/>
            <person name="Ogura Y."/>
            <person name="Fujitani Y."/>
            <person name="Takami H."/>
            <person name="Hayashi T."/>
            <person name="Sahin N."/>
            <person name="Tani A."/>
        </authorList>
    </citation>
    <scope>NUCLEOTIDE SEQUENCE</scope>
    <source>
        <strain evidence="5">LMG 23639</strain>
    </source>
</reference>
<feature type="transmembrane region" description="Helical" evidence="3">
    <location>
        <begin position="151"/>
        <end position="174"/>
    </location>
</feature>
<dbReference type="InterPro" id="IPR043128">
    <property type="entry name" value="Rev_trsase/Diguanyl_cyclase"/>
</dbReference>
<dbReference type="EMBL" id="BPQR01000046">
    <property type="protein sequence ID" value="GJE07502.1"/>
    <property type="molecule type" value="Genomic_DNA"/>
</dbReference>
<dbReference type="CDD" id="cd01949">
    <property type="entry name" value="GGDEF"/>
    <property type="match status" value="1"/>
</dbReference>
<keyword evidence="3" id="KW-0472">Membrane</keyword>
<protein>
    <recommendedName>
        <fullName evidence="1">diguanylate cyclase</fullName>
        <ecNumber evidence="1">2.7.7.65</ecNumber>
    </recommendedName>
</protein>
<dbReference type="InterPro" id="IPR050469">
    <property type="entry name" value="Diguanylate_Cyclase"/>
</dbReference>
<gene>
    <name evidence="5" type="ORF">AOPFMNJM_2831</name>
</gene>
<dbReference type="PANTHER" id="PTHR45138">
    <property type="entry name" value="REGULATORY COMPONENTS OF SENSORY TRANSDUCTION SYSTEM"/>
    <property type="match status" value="1"/>
</dbReference>
<dbReference type="PROSITE" id="PS51257">
    <property type="entry name" value="PROKAR_LIPOPROTEIN"/>
    <property type="match status" value="1"/>
</dbReference>
<evidence type="ECO:0000313" key="6">
    <source>
        <dbReference type="Proteomes" id="UP001055102"/>
    </source>
</evidence>